<keyword evidence="2" id="KW-1185">Reference proteome</keyword>
<evidence type="ECO:0000313" key="1">
    <source>
        <dbReference type="EMBL" id="GIX78096.1"/>
    </source>
</evidence>
<evidence type="ECO:0000313" key="2">
    <source>
        <dbReference type="Proteomes" id="UP001054837"/>
    </source>
</evidence>
<sequence>MKFNYEKVECNCAVFSFYVKRGKRGDKEKNNSERPTVFCYTEVRYISDSRGEKRCHLPGELSGFYSTFASSVREKLVKPQQETRISLYNSSQNCLRVRSHTSEESNPRSSARIIVGPRVVAKTTFE</sequence>
<comment type="caution">
    <text evidence="1">The sequence shown here is derived from an EMBL/GenBank/DDBJ whole genome shotgun (WGS) entry which is preliminary data.</text>
</comment>
<name>A0AAV4N202_9ARAC</name>
<dbReference type="Proteomes" id="UP001054837">
    <property type="component" value="Unassembled WGS sequence"/>
</dbReference>
<gene>
    <name evidence="1" type="ORF">CDAR_508471</name>
</gene>
<dbReference type="EMBL" id="BPLQ01001079">
    <property type="protein sequence ID" value="GIX78096.1"/>
    <property type="molecule type" value="Genomic_DNA"/>
</dbReference>
<reference evidence="1 2" key="1">
    <citation type="submission" date="2021-06" db="EMBL/GenBank/DDBJ databases">
        <title>Caerostris darwini draft genome.</title>
        <authorList>
            <person name="Kono N."/>
            <person name="Arakawa K."/>
        </authorList>
    </citation>
    <scope>NUCLEOTIDE SEQUENCE [LARGE SCALE GENOMIC DNA]</scope>
</reference>
<organism evidence="1 2">
    <name type="scientific">Caerostris darwini</name>
    <dbReference type="NCBI Taxonomy" id="1538125"/>
    <lineage>
        <taxon>Eukaryota</taxon>
        <taxon>Metazoa</taxon>
        <taxon>Ecdysozoa</taxon>
        <taxon>Arthropoda</taxon>
        <taxon>Chelicerata</taxon>
        <taxon>Arachnida</taxon>
        <taxon>Araneae</taxon>
        <taxon>Araneomorphae</taxon>
        <taxon>Entelegynae</taxon>
        <taxon>Araneoidea</taxon>
        <taxon>Araneidae</taxon>
        <taxon>Caerostris</taxon>
    </lineage>
</organism>
<proteinExistence type="predicted"/>
<protein>
    <submittedName>
        <fullName evidence="1">Uncharacterized protein</fullName>
    </submittedName>
</protein>
<accession>A0AAV4N202</accession>
<dbReference type="AlphaFoldDB" id="A0AAV4N202"/>